<name>A0A481TPY1_HHV2</name>
<dbReference type="EMBL" id="MH790634">
    <property type="protein sequence ID" value="QBH82752.1"/>
    <property type="molecule type" value="Genomic_DNA"/>
</dbReference>
<protein>
    <submittedName>
        <fullName evidence="1">Uncharacterized protein</fullName>
    </submittedName>
</protein>
<proteinExistence type="predicted"/>
<organismHost>
    <name type="scientific">Homo sapiens</name>
    <name type="common">Human</name>
    <dbReference type="NCBI Taxonomy" id="9606"/>
</organismHost>
<evidence type="ECO:0000313" key="1">
    <source>
        <dbReference type="EMBL" id="QBH82752.1"/>
    </source>
</evidence>
<sequence length="83" mass="9222">MSPTWRMPFMLMMSRTRREAAEPAFVSSSSPSALLTTRAAPATPRSLSLLRPNSTLTDAVLRRRQMCACSRRAWHATISGHSC</sequence>
<reference evidence="1" key="1">
    <citation type="submission" date="2018-08" db="EMBL/GenBank/DDBJ databases">
        <title>HSV2 whole genome sequences from clinical isolates.</title>
        <authorList>
            <person name="Roychoudhury P."/>
            <person name="Greninger A.L."/>
            <person name="Jerome K.R."/>
            <person name="Johnston C."/>
            <person name="Wald A."/>
            <person name="Xie H."/>
        </authorList>
    </citation>
    <scope>NUCLEOTIDE SEQUENCE</scope>
    <source>
        <strain evidence="1">2000-9815</strain>
    </source>
</reference>
<accession>A0A481TPY1</accession>
<organism evidence="1">
    <name type="scientific">Human herpesvirus 2</name>
    <name type="common">HHV-2</name>
    <name type="synonym">Human herpes simplex virus 2</name>
    <dbReference type="NCBI Taxonomy" id="10310"/>
    <lineage>
        <taxon>Viruses</taxon>
        <taxon>Duplodnaviria</taxon>
        <taxon>Heunggongvirae</taxon>
        <taxon>Peploviricota</taxon>
        <taxon>Herviviricetes</taxon>
        <taxon>Herpesvirales</taxon>
        <taxon>Orthoherpesviridae</taxon>
        <taxon>Alphaherpesvirinae</taxon>
        <taxon>Simplexvirus</taxon>
        <taxon>Simplexvirus humanalpha2</taxon>
    </lineage>
</organism>